<evidence type="ECO:0000259" key="12">
    <source>
        <dbReference type="Pfam" id="PF02096"/>
    </source>
</evidence>
<dbReference type="RefSeq" id="WP_216415966.1">
    <property type="nucleotide sequence ID" value="NZ_JAHLQK010000003.1"/>
</dbReference>
<evidence type="ECO:0000256" key="9">
    <source>
        <dbReference type="RuleBase" id="RU003945"/>
    </source>
</evidence>
<name>A0ABS6G1D2_9FIRM</name>
<keyword evidence="14" id="KW-1185">Reference proteome</keyword>
<reference evidence="13 14" key="1">
    <citation type="submission" date="2021-06" db="EMBL/GenBank/DDBJ databases">
        <authorList>
            <person name="Sun Q."/>
            <person name="Li D."/>
        </authorList>
    </citation>
    <scope>NUCLEOTIDE SEQUENCE [LARGE SCALE GENOMIC DNA]</scope>
    <source>
        <strain evidence="13 14">MSJ-5</strain>
    </source>
</reference>
<dbReference type="InterPro" id="IPR001708">
    <property type="entry name" value="YidC/ALB3/OXA1/COX18"/>
</dbReference>
<evidence type="ECO:0000256" key="10">
    <source>
        <dbReference type="SAM" id="Coils"/>
    </source>
</evidence>
<comment type="subcellular location">
    <subcellularLocation>
        <location evidence="1">Cell membrane</location>
        <topology evidence="1">Multi-pass membrane protein</topology>
    </subcellularLocation>
    <subcellularLocation>
        <location evidence="9">Membrane</location>
        <topology evidence="9">Multi-pass membrane protein</topology>
    </subcellularLocation>
</comment>
<evidence type="ECO:0000256" key="8">
    <source>
        <dbReference type="ARBA" id="ARBA00023186"/>
    </source>
</evidence>
<evidence type="ECO:0000256" key="2">
    <source>
        <dbReference type="ARBA" id="ARBA00022448"/>
    </source>
</evidence>
<keyword evidence="10" id="KW-0175">Coiled coil</keyword>
<keyword evidence="2" id="KW-0813">Transport</keyword>
<keyword evidence="3" id="KW-1003">Cell membrane</keyword>
<feature type="transmembrane region" description="Helical" evidence="11">
    <location>
        <begin position="172"/>
        <end position="197"/>
    </location>
</feature>
<dbReference type="InterPro" id="IPR047196">
    <property type="entry name" value="YidC_ALB_C"/>
</dbReference>
<evidence type="ECO:0000256" key="7">
    <source>
        <dbReference type="ARBA" id="ARBA00023136"/>
    </source>
</evidence>
<dbReference type="NCBIfam" id="TIGR03592">
    <property type="entry name" value="yidC_oxa1_cterm"/>
    <property type="match status" value="1"/>
</dbReference>
<feature type="transmembrane region" description="Helical" evidence="11">
    <location>
        <begin position="85"/>
        <end position="108"/>
    </location>
</feature>
<evidence type="ECO:0000313" key="13">
    <source>
        <dbReference type="EMBL" id="MBU5676297.1"/>
    </source>
</evidence>
<feature type="domain" description="Membrane insertase YidC/Oxa/ALB C-terminal" evidence="12">
    <location>
        <begin position="22"/>
        <end position="211"/>
    </location>
</feature>
<keyword evidence="5" id="KW-0653">Protein transport</keyword>
<sequence length="221" mass="25043">MNALARPLGALLKLIFDLTNNYGLSIILFTVVVKLLTVPLTIKQTKSMKELQEIQPKLKKLQEKYKNDKEQLNIKTMELYKEHNISPFGGCLPLLIQFPIIIGLFAALREPGVYVFESQAAYEAISTSFLWLPNLATADPWILPILAGITTYLSSVTMTAKGATADQSQKIMTYFMPIMIFWWGKSFPAGLTLYWVVSNVFQIVQQLIIRRPQTELKEGLK</sequence>
<evidence type="ECO:0000256" key="11">
    <source>
        <dbReference type="SAM" id="Phobius"/>
    </source>
</evidence>
<evidence type="ECO:0000256" key="6">
    <source>
        <dbReference type="ARBA" id="ARBA00022989"/>
    </source>
</evidence>
<feature type="transmembrane region" description="Helical" evidence="11">
    <location>
        <begin position="22"/>
        <end position="42"/>
    </location>
</feature>
<dbReference type="EMBL" id="JAHLQK010000003">
    <property type="protein sequence ID" value="MBU5676297.1"/>
    <property type="molecule type" value="Genomic_DNA"/>
</dbReference>
<dbReference type="Pfam" id="PF02096">
    <property type="entry name" value="60KD_IMP"/>
    <property type="match status" value="1"/>
</dbReference>
<organism evidence="13 14">
    <name type="scientific">Alkaliphilus flagellatus</name>
    <dbReference type="NCBI Taxonomy" id="2841507"/>
    <lineage>
        <taxon>Bacteria</taxon>
        <taxon>Bacillati</taxon>
        <taxon>Bacillota</taxon>
        <taxon>Clostridia</taxon>
        <taxon>Peptostreptococcales</taxon>
        <taxon>Natronincolaceae</taxon>
        <taxon>Alkaliphilus</taxon>
    </lineage>
</organism>
<keyword evidence="8" id="KW-0143">Chaperone</keyword>
<comment type="caution">
    <text evidence="13">The sequence shown here is derived from an EMBL/GenBank/DDBJ whole genome shotgun (WGS) entry which is preliminary data.</text>
</comment>
<protein>
    <submittedName>
        <fullName evidence="13">YidC/Oxa1 family membrane protein insertase</fullName>
    </submittedName>
</protein>
<evidence type="ECO:0000256" key="3">
    <source>
        <dbReference type="ARBA" id="ARBA00022475"/>
    </source>
</evidence>
<evidence type="ECO:0000313" key="14">
    <source>
        <dbReference type="Proteomes" id="UP000779508"/>
    </source>
</evidence>
<keyword evidence="6 11" id="KW-1133">Transmembrane helix</keyword>
<evidence type="ECO:0000256" key="1">
    <source>
        <dbReference type="ARBA" id="ARBA00004651"/>
    </source>
</evidence>
<evidence type="ECO:0000256" key="5">
    <source>
        <dbReference type="ARBA" id="ARBA00022927"/>
    </source>
</evidence>
<dbReference type="PANTHER" id="PTHR12428:SF65">
    <property type="entry name" value="CYTOCHROME C OXIDASE ASSEMBLY PROTEIN COX18, MITOCHONDRIAL"/>
    <property type="match status" value="1"/>
</dbReference>
<keyword evidence="7 11" id="KW-0472">Membrane</keyword>
<keyword evidence="4 9" id="KW-0812">Transmembrane</keyword>
<dbReference type="Proteomes" id="UP000779508">
    <property type="component" value="Unassembled WGS sequence"/>
</dbReference>
<proteinExistence type="inferred from homology"/>
<feature type="coiled-coil region" evidence="10">
    <location>
        <begin position="51"/>
        <end position="78"/>
    </location>
</feature>
<accession>A0ABS6G1D2</accession>
<evidence type="ECO:0000256" key="4">
    <source>
        <dbReference type="ARBA" id="ARBA00022692"/>
    </source>
</evidence>
<dbReference type="InterPro" id="IPR028055">
    <property type="entry name" value="YidC/Oxa/ALB_C"/>
</dbReference>
<dbReference type="CDD" id="cd20070">
    <property type="entry name" value="5TM_YidC_Alb3"/>
    <property type="match status" value="1"/>
</dbReference>
<dbReference type="PANTHER" id="PTHR12428">
    <property type="entry name" value="OXA1"/>
    <property type="match status" value="1"/>
</dbReference>
<gene>
    <name evidence="13" type="ORF">KQI88_07700</name>
</gene>
<comment type="similarity">
    <text evidence="9">Belongs to the OXA1/ALB3/YidC family.</text>
</comment>